<name>A0A6J3LQ08_9PEZI</name>
<dbReference type="GeneID" id="54365921"/>
<feature type="compositionally biased region" description="Low complexity" evidence="1">
    <location>
        <begin position="137"/>
        <end position="147"/>
    </location>
</feature>
<keyword evidence="2" id="KW-1185">Reference proteome</keyword>
<evidence type="ECO:0000313" key="3">
    <source>
        <dbReference type="RefSeq" id="XP_033455042.1"/>
    </source>
</evidence>
<dbReference type="AlphaFoldDB" id="A0A6J3LQ08"/>
<gene>
    <name evidence="3" type="ORF">K489DRAFT_414069</name>
</gene>
<dbReference type="Proteomes" id="UP000504637">
    <property type="component" value="Unplaced"/>
</dbReference>
<accession>A0A6J3LQ08</accession>
<feature type="compositionally biased region" description="Low complexity" evidence="1">
    <location>
        <begin position="29"/>
        <end position="46"/>
    </location>
</feature>
<feature type="compositionally biased region" description="Basic and acidic residues" evidence="1">
    <location>
        <begin position="157"/>
        <end position="170"/>
    </location>
</feature>
<sequence length="258" mass="28999">MVGILKSNPAGLASRPHTPPRTPRKAMNPSLSRAHSPASRASSVHPFETTSPVRKVIKVLVEDDIEVIELPNDETSNTISDAELVYPESSEEPSSETEDDENDEDDEDDDDDDDQSDADDEDDDHEDEDEDDDDDVSSQCSDSSTSEIALELSGLRCSDKQELRFHETRQQRHREKRRDSRVYKRSHSISAKSESGNVDPDAMDDHDCPVAQRRLRRRTRGPGDFEFDLERLQANTIMRGGPVGLPPHVNRLVAVERL</sequence>
<feature type="region of interest" description="Disordered" evidence="1">
    <location>
        <begin position="1"/>
        <end position="54"/>
    </location>
</feature>
<reference evidence="3" key="1">
    <citation type="submission" date="2020-01" db="EMBL/GenBank/DDBJ databases">
        <authorList>
            <consortium name="DOE Joint Genome Institute"/>
            <person name="Haridas S."/>
            <person name="Albert R."/>
            <person name="Binder M."/>
            <person name="Bloem J."/>
            <person name="Labutti K."/>
            <person name="Salamov A."/>
            <person name="Andreopoulos B."/>
            <person name="Baker S.E."/>
            <person name="Barry K."/>
            <person name="Bills G."/>
            <person name="Bluhm B.H."/>
            <person name="Cannon C."/>
            <person name="Castanera R."/>
            <person name="Culley D.E."/>
            <person name="Daum C."/>
            <person name="Ezra D."/>
            <person name="Gonzalez J.B."/>
            <person name="Henrissat B."/>
            <person name="Kuo A."/>
            <person name="Liang C."/>
            <person name="Lipzen A."/>
            <person name="Lutzoni F."/>
            <person name="Magnuson J."/>
            <person name="Mondo S."/>
            <person name="Nolan M."/>
            <person name="Ohm R."/>
            <person name="Pangilinan J."/>
            <person name="Park H.-J."/>
            <person name="Ramirez L."/>
            <person name="Alfaro M."/>
            <person name="Sun H."/>
            <person name="Tritt A."/>
            <person name="Yoshinaga Y."/>
            <person name="Zwiers L.-H."/>
            <person name="Turgeon B.G."/>
            <person name="Goodwin S.B."/>
            <person name="Spatafora J.W."/>
            <person name="Crous P.W."/>
            <person name="Grigoriev I.V."/>
        </authorList>
    </citation>
    <scope>NUCLEOTIDE SEQUENCE</scope>
    <source>
        <strain evidence="3">CBS 342.82</strain>
    </source>
</reference>
<dbReference type="RefSeq" id="XP_033455042.1">
    <property type="nucleotide sequence ID" value="XM_033608122.1"/>
</dbReference>
<feature type="region of interest" description="Disordered" evidence="1">
    <location>
        <begin position="67"/>
        <end position="207"/>
    </location>
</feature>
<evidence type="ECO:0000313" key="2">
    <source>
        <dbReference type="Proteomes" id="UP000504637"/>
    </source>
</evidence>
<reference evidence="3" key="3">
    <citation type="submission" date="2025-08" db="UniProtKB">
        <authorList>
            <consortium name="RefSeq"/>
        </authorList>
    </citation>
    <scope>IDENTIFICATION</scope>
    <source>
        <strain evidence="3">CBS 342.82</strain>
    </source>
</reference>
<dbReference type="OrthoDB" id="3642432at2759"/>
<feature type="compositionally biased region" description="Acidic residues" evidence="1">
    <location>
        <begin position="89"/>
        <end position="136"/>
    </location>
</feature>
<reference evidence="3" key="2">
    <citation type="submission" date="2020-04" db="EMBL/GenBank/DDBJ databases">
        <authorList>
            <consortium name="NCBI Genome Project"/>
        </authorList>
    </citation>
    <scope>NUCLEOTIDE SEQUENCE</scope>
    <source>
        <strain evidence="3">CBS 342.82</strain>
    </source>
</reference>
<protein>
    <submittedName>
        <fullName evidence="3">Uncharacterized protein</fullName>
    </submittedName>
</protein>
<organism evidence="3">
    <name type="scientific">Dissoconium aciculare CBS 342.82</name>
    <dbReference type="NCBI Taxonomy" id="1314786"/>
    <lineage>
        <taxon>Eukaryota</taxon>
        <taxon>Fungi</taxon>
        <taxon>Dikarya</taxon>
        <taxon>Ascomycota</taxon>
        <taxon>Pezizomycotina</taxon>
        <taxon>Dothideomycetes</taxon>
        <taxon>Dothideomycetidae</taxon>
        <taxon>Mycosphaerellales</taxon>
        <taxon>Dissoconiaceae</taxon>
        <taxon>Dissoconium</taxon>
    </lineage>
</organism>
<proteinExistence type="predicted"/>
<evidence type="ECO:0000256" key="1">
    <source>
        <dbReference type="SAM" id="MobiDB-lite"/>
    </source>
</evidence>